<proteinExistence type="predicted"/>
<comment type="caution">
    <text evidence="3">The sequence shown here is derived from an EMBL/GenBank/DDBJ whole genome shotgun (WGS) entry which is preliminary data.</text>
</comment>
<dbReference type="InterPro" id="IPR025295">
    <property type="entry name" value="eCIS_core_dom"/>
</dbReference>
<accession>A0ABV9RP99</accession>
<name>A0ABV9RP99_9PSEU</name>
<feature type="region of interest" description="Disordered" evidence="1">
    <location>
        <begin position="25"/>
        <end position="101"/>
    </location>
</feature>
<reference evidence="4" key="1">
    <citation type="journal article" date="2019" name="Int. J. Syst. Evol. Microbiol.">
        <title>The Global Catalogue of Microorganisms (GCM) 10K type strain sequencing project: providing services to taxonomists for standard genome sequencing and annotation.</title>
        <authorList>
            <consortium name="The Broad Institute Genomics Platform"/>
            <consortium name="The Broad Institute Genome Sequencing Center for Infectious Disease"/>
            <person name="Wu L."/>
            <person name="Ma J."/>
        </authorList>
    </citation>
    <scope>NUCLEOTIDE SEQUENCE [LARGE SCALE GENOMIC DNA]</scope>
    <source>
        <strain evidence="4">CCUG 50347</strain>
    </source>
</reference>
<dbReference type="RefSeq" id="WP_274191679.1">
    <property type="nucleotide sequence ID" value="NZ_BAABHN010000047.1"/>
</dbReference>
<dbReference type="EMBL" id="JBHSIM010000047">
    <property type="protein sequence ID" value="MFC4835207.1"/>
    <property type="molecule type" value="Genomic_DNA"/>
</dbReference>
<organism evidence="3 4">
    <name type="scientific">Actinomycetospora chibensis</name>
    <dbReference type="NCBI Taxonomy" id="663606"/>
    <lineage>
        <taxon>Bacteria</taxon>
        <taxon>Bacillati</taxon>
        <taxon>Actinomycetota</taxon>
        <taxon>Actinomycetes</taxon>
        <taxon>Pseudonocardiales</taxon>
        <taxon>Pseudonocardiaceae</taxon>
        <taxon>Actinomycetospora</taxon>
    </lineage>
</organism>
<protein>
    <submittedName>
        <fullName evidence="3">DUF4157 domain-containing protein</fullName>
    </submittedName>
</protein>
<feature type="compositionally biased region" description="Basic and acidic residues" evidence="1">
    <location>
        <begin position="34"/>
        <end position="48"/>
    </location>
</feature>
<evidence type="ECO:0000313" key="3">
    <source>
        <dbReference type="EMBL" id="MFC4835207.1"/>
    </source>
</evidence>
<evidence type="ECO:0000313" key="4">
    <source>
        <dbReference type="Proteomes" id="UP001595909"/>
    </source>
</evidence>
<keyword evidence="4" id="KW-1185">Reference proteome</keyword>
<evidence type="ECO:0000256" key="1">
    <source>
        <dbReference type="SAM" id="MobiDB-lite"/>
    </source>
</evidence>
<dbReference type="Proteomes" id="UP001595909">
    <property type="component" value="Unassembled WGS sequence"/>
</dbReference>
<evidence type="ECO:0000259" key="2">
    <source>
        <dbReference type="Pfam" id="PF13699"/>
    </source>
</evidence>
<gene>
    <name evidence="3" type="ORF">ACFPEL_22555</name>
</gene>
<feature type="compositionally biased region" description="Pro residues" evidence="1">
    <location>
        <begin position="68"/>
        <end position="85"/>
    </location>
</feature>
<dbReference type="Pfam" id="PF13699">
    <property type="entry name" value="eCIS_core"/>
    <property type="match status" value="1"/>
</dbReference>
<sequence length="180" mass="18964">MLRTLDVGRVGADTTVRIFPQLEVSTPGDPAEIEADRAADEVLHMPDPRRRRRTGRPPLSATKSGGPNRPPTPHPTPSPTPPPRAADPAASSTGSTSPVAVACPLAPSERAYFEPRFGADLANVRVHTDPAAGTLAHDLGAAAFARGPDVFFAPGRYAPQSAGGRRLLAHELARDPEEHP</sequence>
<feature type="domain" description="eCIS core" evidence="2">
    <location>
        <begin position="104"/>
        <end position="173"/>
    </location>
</feature>